<evidence type="ECO:0000256" key="1">
    <source>
        <dbReference type="SAM" id="MobiDB-lite"/>
    </source>
</evidence>
<dbReference type="SUPFAM" id="SSF55961">
    <property type="entry name" value="Bet v1-like"/>
    <property type="match status" value="1"/>
</dbReference>
<dbReference type="PROSITE" id="PS50848">
    <property type="entry name" value="START"/>
    <property type="match status" value="1"/>
</dbReference>
<dbReference type="PANTHER" id="PTHR19308:SF14">
    <property type="entry name" value="START DOMAIN-CONTAINING PROTEIN"/>
    <property type="match status" value="1"/>
</dbReference>
<proteinExistence type="predicted"/>
<dbReference type="AlphaFoldDB" id="A0A1B0D2S9"/>
<organism evidence="2 3">
    <name type="scientific">Phlebotomus papatasi</name>
    <name type="common">Sandfly</name>
    <dbReference type="NCBI Taxonomy" id="29031"/>
    <lineage>
        <taxon>Eukaryota</taxon>
        <taxon>Metazoa</taxon>
        <taxon>Ecdysozoa</taxon>
        <taxon>Arthropoda</taxon>
        <taxon>Hexapoda</taxon>
        <taxon>Insecta</taxon>
        <taxon>Pterygota</taxon>
        <taxon>Neoptera</taxon>
        <taxon>Endopterygota</taxon>
        <taxon>Diptera</taxon>
        <taxon>Nematocera</taxon>
        <taxon>Psychodoidea</taxon>
        <taxon>Psychodidae</taxon>
        <taxon>Phlebotomus</taxon>
        <taxon>Phlebotomus</taxon>
    </lineage>
</organism>
<dbReference type="InterPro" id="IPR051213">
    <property type="entry name" value="START_lipid_transfer"/>
</dbReference>
<protein>
    <submittedName>
        <fullName evidence="2">Uncharacterized protein</fullName>
    </submittedName>
</protein>
<dbReference type="EnsemblMetazoa" id="PPAI001652-RA">
    <property type="protein sequence ID" value="PPAI001652-PA"/>
    <property type="gene ID" value="PPAI001652"/>
</dbReference>
<dbReference type="InterPro" id="IPR002913">
    <property type="entry name" value="START_lipid-bd_dom"/>
</dbReference>
<evidence type="ECO:0000313" key="2">
    <source>
        <dbReference type="EnsemblMetazoa" id="PPAI001652-PA"/>
    </source>
</evidence>
<dbReference type="Pfam" id="PF01852">
    <property type="entry name" value="START"/>
    <property type="match status" value="1"/>
</dbReference>
<dbReference type="InterPro" id="IPR023393">
    <property type="entry name" value="START-like_dom_sf"/>
</dbReference>
<feature type="compositionally biased region" description="Low complexity" evidence="1">
    <location>
        <begin position="231"/>
        <end position="243"/>
    </location>
</feature>
<evidence type="ECO:0000313" key="3">
    <source>
        <dbReference type="Proteomes" id="UP000092462"/>
    </source>
</evidence>
<sequence>MARIADDTDFEMLKYLVDDNEGWTLELSKANTEVWTRPVDGCNFHMVKINTLFDDITSDTLFDVLHDPDYRRVWDTHMLAMSCPPPLKPRDFVLLRSWLDTGPLGEQMLISRSVTHHDWPPRKGYIRATSHLTGFVLRSRGEKCILSYVTHCDPQGALPPWLVNKVTHTLGPRMIKDLKKAALGYIAWKSTQENYRKPWRFPEEMSLPRISLSEFHSIDNKPAEENATSENIIKNINGKSNKE</sequence>
<name>A0A1B0D2S9_PHLPP</name>
<reference evidence="2" key="1">
    <citation type="submission" date="2022-08" db="UniProtKB">
        <authorList>
            <consortium name="EnsemblMetazoa"/>
        </authorList>
    </citation>
    <scope>IDENTIFICATION</scope>
    <source>
        <strain evidence="2">Israel</strain>
    </source>
</reference>
<dbReference type="GO" id="GO:0005737">
    <property type="term" value="C:cytoplasm"/>
    <property type="evidence" value="ECO:0007669"/>
    <property type="project" value="UniProtKB-ARBA"/>
</dbReference>
<dbReference type="Proteomes" id="UP000092462">
    <property type="component" value="Unassembled WGS sequence"/>
</dbReference>
<feature type="region of interest" description="Disordered" evidence="1">
    <location>
        <begin position="221"/>
        <end position="243"/>
    </location>
</feature>
<dbReference type="EMBL" id="AJVK01002790">
    <property type="status" value="NOT_ANNOTATED_CDS"/>
    <property type="molecule type" value="Genomic_DNA"/>
</dbReference>
<dbReference type="GO" id="GO:0008289">
    <property type="term" value="F:lipid binding"/>
    <property type="evidence" value="ECO:0007669"/>
    <property type="project" value="InterPro"/>
</dbReference>
<dbReference type="SMART" id="SM00234">
    <property type="entry name" value="START"/>
    <property type="match status" value="1"/>
</dbReference>
<dbReference type="Gene3D" id="3.30.530.20">
    <property type="match status" value="1"/>
</dbReference>
<accession>A0A1B0D2S9</accession>
<dbReference type="VEuPathDB" id="VectorBase:PPAI001652"/>
<keyword evidence="3" id="KW-1185">Reference proteome</keyword>
<dbReference type="PANTHER" id="PTHR19308">
    <property type="entry name" value="PHOSPHATIDYLCHOLINE TRANSFER PROTEIN"/>
    <property type="match status" value="1"/>
</dbReference>
<dbReference type="VEuPathDB" id="VectorBase:PPAPM1_002571"/>